<dbReference type="PROSITE" id="PS00198">
    <property type="entry name" value="4FE4S_FER_1"/>
    <property type="match status" value="2"/>
</dbReference>
<name>E1YML1_9BACT</name>
<dbReference type="InterPro" id="IPR010226">
    <property type="entry name" value="NADH_quinone_OxRdtase_chainI"/>
</dbReference>
<dbReference type="EC" id="7.1.1.-" evidence="6"/>
<comment type="function">
    <text evidence="6">NDH-1 shuttles electrons from NADH, via FMN and iron-sulfur (Fe-S) centers, to quinones in the respiratory chain. The immediate electron acceptor for the enzyme in this species is believed to be ubiquinone. Couples the redox reaction to proton translocation (for every two electrons transferred, four hydrogen ions are translocated across the cytoplasmic membrane), and thus conserves the redox energy in a proton gradient.</text>
</comment>
<proteinExistence type="inferred from homology"/>
<dbReference type="Gene3D" id="3.30.70.3270">
    <property type="match status" value="1"/>
</dbReference>
<reference evidence="8" key="1">
    <citation type="journal article" date="2011" name="Environ. Microbiol.">
        <title>Genomic insights into the metabolic potential of the polycyclic aromatic hydrocarbon degrading sulfate-reducing Deltaproteobacterium N47.</title>
        <authorList>
            <person name="Bergmann F."/>
            <person name="Selesi D."/>
            <person name="Weinmaier T."/>
            <person name="Tischler P."/>
            <person name="Rattei T."/>
            <person name="Meckenstock R.U."/>
        </authorList>
    </citation>
    <scope>NUCLEOTIDE SEQUENCE</scope>
</reference>
<feature type="binding site" evidence="6">
    <location>
        <position position="79"/>
    </location>
    <ligand>
        <name>[4Fe-4S] cluster</name>
        <dbReference type="ChEBI" id="CHEBI:49883"/>
        <label>2</label>
    </ligand>
</feature>
<protein>
    <recommendedName>
        <fullName evidence="6">NADH-quinone oxidoreductase subunit I</fullName>
        <ecNumber evidence="6">7.1.1.-</ecNumber>
    </recommendedName>
    <alternativeName>
        <fullName evidence="6">NADH dehydrogenase I subunit I</fullName>
    </alternativeName>
    <alternativeName>
        <fullName evidence="6">NDH-1 subunit I</fullName>
    </alternativeName>
</protein>
<dbReference type="PROSITE" id="PS51379">
    <property type="entry name" value="4FE4S_FER_2"/>
    <property type="match status" value="2"/>
</dbReference>
<dbReference type="PANTHER" id="PTHR10849">
    <property type="entry name" value="NADH DEHYDROGENASE UBIQUINONE IRON-SULFUR PROTEIN 8, MITOCHONDRIAL"/>
    <property type="match status" value="1"/>
</dbReference>
<keyword evidence="6" id="KW-1003">Cell membrane</keyword>
<dbReference type="AlphaFoldDB" id="E1YML1"/>
<dbReference type="Pfam" id="PF12838">
    <property type="entry name" value="Fer4_7"/>
    <property type="match status" value="1"/>
</dbReference>
<comment type="catalytic activity">
    <reaction evidence="6">
        <text>a quinone + NADH + 5 H(+)(in) = a quinol + NAD(+) + 4 H(+)(out)</text>
        <dbReference type="Rhea" id="RHEA:57888"/>
        <dbReference type="ChEBI" id="CHEBI:15378"/>
        <dbReference type="ChEBI" id="CHEBI:24646"/>
        <dbReference type="ChEBI" id="CHEBI:57540"/>
        <dbReference type="ChEBI" id="CHEBI:57945"/>
        <dbReference type="ChEBI" id="CHEBI:132124"/>
    </reaction>
</comment>
<evidence type="ECO:0000256" key="6">
    <source>
        <dbReference type="HAMAP-Rule" id="MF_01351"/>
    </source>
</evidence>
<organism evidence="8">
    <name type="scientific">uncultured Desulfobacterium sp</name>
    <dbReference type="NCBI Taxonomy" id="201089"/>
    <lineage>
        <taxon>Bacteria</taxon>
        <taxon>Pseudomonadati</taxon>
        <taxon>Thermodesulfobacteriota</taxon>
        <taxon>Desulfobacteria</taxon>
        <taxon>Desulfobacterales</taxon>
        <taxon>Desulfobacteriaceae</taxon>
        <taxon>Desulfobacterium</taxon>
        <taxon>environmental samples</taxon>
    </lineage>
</organism>
<feature type="domain" description="4Fe-4S ferredoxin-type" evidence="7">
    <location>
        <begin position="57"/>
        <end position="89"/>
    </location>
</feature>
<dbReference type="GO" id="GO:0048038">
    <property type="term" value="F:quinone binding"/>
    <property type="evidence" value="ECO:0007669"/>
    <property type="project" value="UniProtKB-KW"/>
</dbReference>
<keyword evidence="6" id="KW-0830">Ubiquinone</keyword>
<accession>E1YML1</accession>
<comment type="subunit">
    <text evidence="6">NDH-1 is composed of 14 different subunits. Subunits NuoA, H, J, K, L, M, N constitute the membrane sector of the complex.</text>
</comment>
<feature type="binding site" evidence="6">
    <location>
        <position position="119"/>
    </location>
    <ligand>
        <name>[4Fe-4S] cluster</name>
        <dbReference type="ChEBI" id="CHEBI:49883"/>
        <label>1</label>
    </ligand>
</feature>
<keyword evidence="6" id="KW-0472">Membrane</keyword>
<comment type="similarity">
    <text evidence="6">Belongs to the complex I 23 kDa subunit family.</text>
</comment>
<dbReference type="GO" id="GO:0051539">
    <property type="term" value="F:4 iron, 4 sulfur cluster binding"/>
    <property type="evidence" value="ECO:0007669"/>
    <property type="project" value="UniProtKB-KW"/>
</dbReference>
<sequence length="152" mass="17578">MNTSYGFKQYVKEIFTGSKSLIIGMGITFKHMFRPIVTVQYPRQKPIMTPHFRGHIEAILFDDTKSHHCVACGLCARTCPSHVIKVQGEKTKAGDRKYGKQYFIDFTKCSLCGLCVDVCPEKTLKFSDEYELAFYSRWDGVMDIMQRLEERK</sequence>
<dbReference type="NCBIfam" id="TIGR01971">
    <property type="entry name" value="NuoI"/>
    <property type="match status" value="1"/>
</dbReference>
<feature type="binding site" evidence="6">
    <location>
        <position position="109"/>
    </location>
    <ligand>
        <name>[4Fe-4S] cluster</name>
        <dbReference type="ChEBI" id="CHEBI:49883"/>
        <label>2</label>
    </ligand>
</feature>
<dbReference type="HAMAP" id="MF_01351">
    <property type="entry name" value="NDH1_NuoI"/>
    <property type="match status" value="1"/>
</dbReference>
<comment type="cofactor">
    <cofactor evidence="6">
        <name>[4Fe-4S] cluster</name>
        <dbReference type="ChEBI" id="CHEBI:49883"/>
    </cofactor>
    <text evidence="6">Binds 2 [4Fe-4S] clusters per subunit.</text>
</comment>
<keyword evidence="6" id="KW-0874">Quinone</keyword>
<keyword evidence="5 6" id="KW-0411">Iron-sulfur</keyword>
<keyword evidence="4 6" id="KW-0408">Iron</keyword>
<feature type="domain" description="4Fe-4S ferredoxin-type" evidence="7">
    <location>
        <begin position="100"/>
        <end position="129"/>
    </location>
</feature>
<dbReference type="GO" id="GO:0005506">
    <property type="term" value="F:iron ion binding"/>
    <property type="evidence" value="ECO:0007669"/>
    <property type="project" value="UniProtKB-UniRule"/>
</dbReference>
<evidence type="ECO:0000256" key="1">
    <source>
        <dbReference type="ARBA" id="ARBA00022485"/>
    </source>
</evidence>
<evidence type="ECO:0000256" key="2">
    <source>
        <dbReference type="ARBA" id="ARBA00022723"/>
    </source>
</evidence>
<evidence type="ECO:0000256" key="4">
    <source>
        <dbReference type="ARBA" id="ARBA00023004"/>
    </source>
</evidence>
<feature type="binding site" evidence="6">
    <location>
        <position position="115"/>
    </location>
    <ligand>
        <name>[4Fe-4S] cluster</name>
        <dbReference type="ChEBI" id="CHEBI:49883"/>
        <label>2</label>
    </ligand>
</feature>
<feature type="binding site" evidence="6">
    <location>
        <position position="75"/>
    </location>
    <ligand>
        <name>[4Fe-4S] cluster</name>
        <dbReference type="ChEBI" id="CHEBI:49883"/>
        <label>1</label>
    </ligand>
</feature>
<dbReference type="GO" id="GO:0005886">
    <property type="term" value="C:plasma membrane"/>
    <property type="evidence" value="ECO:0007669"/>
    <property type="project" value="UniProtKB-SubCell"/>
</dbReference>
<evidence type="ECO:0000259" key="7">
    <source>
        <dbReference type="PROSITE" id="PS51379"/>
    </source>
</evidence>
<keyword evidence="6" id="KW-0520">NAD</keyword>
<dbReference type="GO" id="GO:0050136">
    <property type="term" value="F:NADH dehydrogenase (quinone) (non-electrogenic) activity"/>
    <property type="evidence" value="ECO:0007669"/>
    <property type="project" value="UniProtKB-UniRule"/>
</dbReference>
<evidence type="ECO:0000313" key="8">
    <source>
        <dbReference type="EMBL" id="CBX31805.1"/>
    </source>
</evidence>
<dbReference type="InterPro" id="IPR017900">
    <property type="entry name" value="4Fe4S_Fe_S_CS"/>
</dbReference>
<dbReference type="EMBL" id="FR695879">
    <property type="protein sequence ID" value="CBX31805.1"/>
    <property type="molecule type" value="Genomic_DNA"/>
</dbReference>
<evidence type="ECO:0000256" key="5">
    <source>
        <dbReference type="ARBA" id="ARBA00023014"/>
    </source>
</evidence>
<keyword evidence="6" id="KW-1278">Translocase</keyword>
<dbReference type="InterPro" id="IPR017896">
    <property type="entry name" value="4Fe4S_Fe-S-bd"/>
</dbReference>
<gene>
    <name evidence="6" type="primary">nuoI</name>
    <name evidence="8" type="ORF">N47_N26300</name>
</gene>
<feature type="binding site" evidence="6">
    <location>
        <position position="72"/>
    </location>
    <ligand>
        <name>[4Fe-4S] cluster</name>
        <dbReference type="ChEBI" id="CHEBI:49883"/>
        <label>1</label>
    </ligand>
</feature>
<keyword evidence="1 6" id="KW-0004">4Fe-4S</keyword>
<feature type="binding site" evidence="6">
    <location>
        <position position="112"/>
    </location>
    <ligand>
        <name>[4Fe-4S] cluster</name>
        <dbReference type="ChEBI" id="CHEBI:49883"/>
        <label>2</label>
    </ligand>
</feature>
<evidence type="ECO:0000256" key="3">
    <source>
        <dbReference type="ARBA" id="ARBA00022737"/>
    </source>
</evidence>
<comment type="subcellular location">
    <subcellularLocation>
        <location evidence="6">Cell membrane</location>
        <topology evidence="6">Peripheral membrane protein</topology>
    </subcellularLocation>
</comment>
<keyword evidence="3" id="KW-0677">Repeat</keyword>
<keyword evidence="2 6" id="KW-0479">Metal-binding</keyword>
<dbReference type="SUPFAM" id="SSF54862">
    <property type="entry name" value="4Fe-4S ferredoxins"/>
    <property type="match status" value="1"/>
</dbReference>
<feature type="binding site" evidence="6">
    <location>
        <position position="69"/>
    </location>
    <ligand>
        <name>[4Fe-4S] cluster</name>
        <dbReference type="ChEBI" id="CHEBI:49883"/>
        <label>1</label>
    </ligand>
</feature>